<evidence type="ECO:0000259" key="8">
    <source>
        <dbReference type="Pfam" id="PF01794"/>
    </source>
</evidence>
<keyword evidence="5 7" id="KW-0408">Iron</keyword>
<keyword evidence="6 7" id="KW-0472">Membrane</keyword>
<evidence type="ECO:0000256" key="4">
    <source>
        <dbReference type="ARBA" id="ARBA00022989"/>
    </source>
</evidence>
<comment type="function">
    <text evidence="7">Part of the MsrPQ system that repairs oxidized periplasmic proteins containing methionine sulfoxide residues (Met-O), using respiratory chain electrons. Thus protects these proteins from oxidative-stress damage caused by reactive species of oxygen and chlorine generated by the host defense mechanisms. MsrPQ is essential for the maintenance of envelope integrity under bleach stress, rescuing a wide series of structurally unrelated periplasmic proteins from methionine oxidation. MsrQ provides electrons for reduction to the reductase catalytic subunit MsrP, using the quinone pool of the respiratory chain.</text>
</comment>
<dbReference type="InterPro" id="IPR013130">
    <property type="entry name" value="Fe3_Rdtase_TM_dom"/>
</dbReference>
<accession>A0A853FBZ1</accession>
<keyword evidence="7" id="KW-0249">Electron transport</keyword>
<dbReference type="GO" id="GO:0005886">
    <property type="term" value="C:plasma membrane"/>
    <property type="evidence" value="ECO:0007669"/>
    <property type="project" value="UniProtKB-SubCell"/>
</dbReference>
<sequence>MASRWRRFTRAWILSSTSSSVPARHAAWTARRVARFKPPLFLLCLYPLARWFWLGFSGGLGANPPEFLIRSSGVWGLVALLLTLAVTPLRRMLRQPALVGLRRMLGLFAFFYTCLHLAAWALWERGLSPAAMWDDVIERTFVTVGMLAFVPMLALAFTSTRGWMRRLGRGWQMLHCSIYIIAALSVWHFWLVRAGKNDFLEPYAYMAVLAALLLFRLGYRVLRQHATP</sequence>
<dbReference type="PANTHER" id="PTHR36964">
    <property type="entry name" value="PROTEIN-METHIONINE-SULFOXIDE REDUCTASE HEME-BINDING SUBUNIT MSRQ"/>
    <property type="match status" value="1"/>
</dbReference>
<feature type="domain" description="Ferric oxidoreductase" evidence="8">
    <location>
        <begin position="73"/>
        <end position="185"/>
    </location>
</feature>
<evidence type="ECO:0000256" key="5">
    <source>
        <dbReference type="ARBA" id="ARBA00023004"/>
    </source>
</evidence>
<dbReference type="GO" id="GO:0046872">
    <property type="term" value="F:metal ion binding"/>
    <property type="evidence" value="ECO:0007669"/>
    <property type="project" value="UniProtKB-KW"/>
</dbReference>
<dbReference type="GO" id="GO:0016679">
    <property type="term" value="F:oxidoreductase activity, acting on diphenols and related substances as donors"/>
    <property type="evidence" value="ECO:0007669"/>
    <property type="project" value="TreeGrafter"/>
</dbReference>
<evidence type="ECO:0000313" key="9">
    <source>
        <dbReference type="EMBL" id="NYT38314.1"/>
    </source>
</evidence>
<keyword evidence="4 7" id="KW-1133">Transmembrane helix</keyword>
<comment type="subunit">
    <text evidence="7">Heterodimer of a catalytic subunit (MsrP) and a heme-binding subunit (MsrQ).</text>
</comment>
<keyword evidence="10" id="KW-1185">Reference proteome</keyword>
<protein>
    <recommendedName>
        <fullName evidence="7">Protein-methionine-sulfoxide reductase heme-binding subunit MsrQ</fullName>
    </recommendedName>
    <alternativeName>
        <fullName evidence="7">Flavocytochrome MsrQ</fullName>
    </alternativeName>
</protein>
<keyword evidence="7" id="KW-0479">Metal-binding</keyword>
<keyword evidence="7" id="KW-0288">FMN</keyword>
<keyword evidence="7" id="KW-0285">Flavoprotein</keyword>
<organism evidence="9 10">
    <name type="scientific">Allopusillimonas soli</name>
    <dbReference type="NCBI Taxonomy" id="659016"/>
    <lineage>
        <taxon>Bacteria</taxon>
        <taxon>Pseudomonadati</taxon>
        <taxon>Pseudomonadota</taxon>
        <taxon>Betaproteobacteria</taxon>
        <taxon>Burkholderiales</taxon>
        <taxon>Alcaligenaceae</taxon>
        <taxon>Allopusillimonas</taxon>
    </lineage>
</organism>
<evidence type="ECO:0000313" key="10">
    <source>
        <dbReference type="Proteomes" id="UP000580517"/>
    </source>
</evidence>
<feature type="transmembrane region" description="Helical" evidence="7">
    <location>
        <begin position="171"/>
        <end position="191"/>
    </location>
</feature>
<dbReference type="PANTHER" id="PTHR36964:SF1">
    <property type="entry name" value="PROTEIN-METHIONINE-SULFOXIDE REDUCTASE HEME-BINDING SUBUNIT MSRQ"/>
    <property type="match status" value="1"/>
</dbReference>
<keyword evidence="3 7" id="KW-0812">Transmembrane</keyword>
<evidence type="ECO:0000256" key="1">
    <source>
        <dbReference type="ARBA" id="ARBA00004141"/>
    </source>
</evidence>
<gene>
    <name evidence="7" type="primary">msrQ</name>
    <name evidence="9" type="ORF">H0A68_15630</name>
</gene>
<comment type="similarity">
    <text evidence="7">Belongs to the MsrQ family.</text>
</comment>
<evidence type="ECO:0000256" key="6">
    <source>
        <dbReference type="ARBA" id="ARBA00023136"/>
    </source>
</evidence>
<evidence type="ECO:0000256" key="3">
    <source>
        <dbReference type="ARBA" id="ARBA00022692"/>
    </source>
</evidence>
<feature type="transmembrane region" description="Helical" evidence="7">
    <location>
        <begin position="141"/>
        <end position="159"/>
    </location>
</feature>
<dbReference type="Proteomes" id="UP000580517">
    <property type="component" value="Unassembled WGS sequence"/>
</dbReference>
<dbReference type="GO" id="GO:0020037">
    <property type="term" value="F:heme binding"/>
    <property type="evidence" value="ECO:0007669"/>
    <property type="project" value="UniProtKB-UniRule"/>
</dbReference>
<comment type="caution">
    <text evidence="9">The sequence shown here is derived from an EMBL/GenBank/DDBJ whole genome shotgun (WGS) entry which is preliminary data.</text>
</comment>
<dbReference type="AlphaFoldDB" id="A0A853FBZ1"/>
<dbReference type="GO" id="GO:0009055">
    <property type="term" value="F:electron transfer activity"/>
    <property type="evidence" value="ECO:0007669"/>
    <property type="project" value="UniProtKB-UniRule"/>
</dbReference>
<dbReference type="GO" id="GO:0030091">
    <property type="term" value="P:protein repair"/>
    <property type="evidence" value="ECO:0007669"/>
    <property type="project" value="UniProtKB-UniRule"/>
</dbReference>
<feature type="transmembrane region" description="Helical" evidence="7">
    <location>
        <begin position="101"/>
        <end position="121"/>
    </location>
</feature>
<name>A0A853FBZ1_9BURK</name>
<comment type="subcellular location">
    <subcellularLocation>
        <location evidence="7">Cell membrane</location>
        <topology evidence="7">Multi-pass membrane protein</topology>
    </subcellularLocation>
    <subcellularLocation>
        <location evidence="1">Membrane</location>
        <topology evidence="1">Multi-pass membrane protein</topology>
    </subcellularLocation>
</comment>
<comment type="cofactor">
    <cofactor evidence="7">
        <name>heme b</name>
        <dbReference type="ChEBI" id="CHEBI:60344"/>
    </cofactor>
    <text evidence="7">Binds 1 heme b (iron(II)-protoporphyrin IX) group per subunit.</text>
</comment>
<feature type="transmembrane region" description="Helical" evidence="7">
    <location>
        <begin position="40"/>
        <end position="61"/>
    </location>
</feature>
<dbReference type="GO" id="GO:0010181">
    <property type="term" value="F:FMN binding"/>
    <property type="evidence" value="ECO:0007669"/>
    <property type="project" value="UniProtKB-UniRule"/>
</dbReference>
<evidence type="ECO:0000256" key="2">
    <source>
        <dbReference type="ARBA" id="ARBA00022448"/>
    </source>
</evidence>
<reference evidence="9 10" key="1">
    <citation type="submission" date="2020-07" db="EMBL/GenBank/DDBJ databases">
        <title>Taxonomic revisions and descriptions of new bacterial species based on genomic comparisons in the high-G+C-content subgroup of the family Alcaligenaceae.</title>
        <authorList>
            <person name="Szabo A."/>
            <person name="Felfoldi T."/>
        </authorList>
    </citation>
    <scope>NUCLEOTIDE SEQUENCE [LARGE SCALE GENOMIC DNA]</scope>
    <source>
        <strain evidence="9 10">DSM 25264</strain>
    </source>
</reference>
<keyword evidence="7" id="KW-0349">Heme</keyword>
<dbReference type="RefSeq" id="WP_129970301.1">
    <property type="nucleotide sequence ID" value="NZ_JACCEW010000005.1"/>
</dbReference>
<dbReference type="OrthoDB" id="9788328at2"/>
<keyword evidence="7" id="KW-1003">Cell membrane</keyword>
<feature type="transmembrane region" description="Helical" evidence="7">
    <location>
        <begin position="203"/>
        <end position="222"/>
    </location>
</feature>
<dbReference type="Pfam" id="PF01794">
    <property type="entry name" value="Ferric_reduct"/>
    <property type="match status" value="1"/>
</dbReference>
<evidence type="ECO:0000256" key="7">
    <source>
        <dbReference type="HAMAP-Rule" id="MF_01207"/>
    </source>
</evidence>
<keyword evidence="2 7" id="KW-0813">Transport</keyword>
<proteinExistence type="inferred from homology"/>
<feature type="transmembrane region" description="Helical" evidence="7">
    <location>
        <begin position="67"/>
        <end position="89"/>
    </location>
</feature>
<dbReference type="InterPro" id="IPR022837">
    <property type="entry name" value="MsrQ-like"/>
</dbReference>
<dbReference type="HAMAP" id="MF_01207">
    <property type="entry name" value="MsrQ"/>
    <property type="match status" value="1"/>
</dbReference>
<comment type="cofactor">
    <cofactor evidence="7">
        <name>FMN</name>
        <dbReference type="ChEBI" id="CHEBI:58210"/>
    </cofactor>
    <text evidence="7">Binds 1 FMN per subunit.</text>
</comment>
<dbReference type="EMBL" id="JACCEW010000005">
    <property type="protein sequence ID" value="NYT38314.1"/>
    <property type="molecule type" value="Genomic_DNA"/>
</dbReference>